<keyword evidence="6" id="KW-0378">Hydrolase</keyword>
<name>A0AA88H8S1_ARTSF</name>
<dbReference type="PANTHER" id="PTHR37984">
    <property type="entry name" value="PROTEIN CBG26694"/>
    <property type="match status" value="1"/>
</dbReference>
<evidence type="ECO:0000313" key="10">
    <source>
        <dbReference type="EMBL" id="KAK2704313.1"/>
    </source>
</evidence>
<dbReference type="GO" id="GO:0016787">
    <property type="term" value="F:hydrolase activity"/>
    <property type="evidence" value="ECO:0007669"/>
    <property type="project" value="UniProtKB-KW"/>
</dbReference>
<evidence type="ECO:0000256" key="8">
    <source>
        <dbReference type="SAM" id="MobiDB-lite"/>
    </source>
</evidence>
<dbReference type="CDD" id="cd09274">
    <property type="entry name" value="RNase_HI_RT_Ty3"/>
    <property type="match status" value="1"/>
</dbReference>
<protein>
    <recommendedName>
        <fullName evidence="1">RNA-directed DNA polymerase</fullName>
        <ecNumber evidence="1">2.7.7.49</ecNumber>
    </recommendedName>
</protein>
<feature type="domain" description="Reverse transcriptase" evidence="9">
    <location>
        <begin position="482"/>
        <end position="659"/>
    </location>
</feature>
<sequence>MKTTTFEEFTKKMLNEKFYQQAFKAYTDNEKFRSREAEINEKKRFSYRIKNEMYAEIVNFLLTGAGFVKKNTGDVPTVKPCNDENVNARASVCKTARASIEAPKFNLTNYSKLTSKKSPNRVWVRQPNNSQVLKVRVSNNQNVNARVAIEASTRNSTDFCNITCKTTTNRVQIRQPNSKKRSVFERLGEVVNSNRDSKDSELLTDSQITQPKSKRMSIKDRLGDIVKVEGKQCYQQKMHRTYKYVNKLCRYGLKCYRAKWKTCAKCKRQNHFAKVCKSKAVNIVGNEATNTPAFTSDLYNQEETEVFLYAINKDSSKDEIFAEISVCGQIHIDFKIDTGAQVNILPSQYLDRLSPKPKLLKATQRLTSYCGSTIPYVGVCNIPCRYKNGPTQQLTFYVVESNTTSIIGFKASKDMNLIKLVLNIEESPVSKYSDVFKGIGKLKTECEIYLKDNATPTVHPAKKIPLALKQKLKTELERLESLDIIEKVSEPTDWVNAMVMVEKKDGGVRLCIDPVDLNKAIKRPYYPVPSFDDAIAELDGAAVFSRLDARSGYWILPLSTRSSYYTTFSTIYSQYRWKRYPFGLVSAQDEFQRKMEEAFEGLEGIRILVDDILVYGKNREEHDQRLSAVLRRAREKGIRFNSEKCEFSKDKVKYFGRIISRDGIKPDPEKIRAIQDMPSPQSQEELQTLLGMLNFLSKYIPDLSSKNKPLRDLTKATDFRWETDHEASMKEIKSCISENLAFFDHICKVVELKVDTSKHGLGAELSSNGKIVGFASRALSTTEQNYSQLEKELYAIVFGCKHFHHYIYGRKTIVTTDHRPLETILSRPLHTAPARLQRMMIQIQPYDIEVHYSPGSDIPVPDALSRLHLPDVDTKMQNDIEVFVHTVMKSLPVSDSKLDEIRRETEKDTQLKAVKELILKGWPGTRQSSKEQERQKRYHDKTAKPLREPQLEDQVFIQKKTNGPWTKAKIISCQSYVVETEDGSRLQRNRVHISRQSFPVAKEEVRIQPTTQDESNDISQPILTESPQPIRTDIKTSPRNVPLPREEGEPSDPPLVPPTIVPTPENAAPDCPATGTKSPTTTSKVMPHTRSGRVVRPPKRPDL</sequence>
<evidence type="ECO:0000256" key="6">
    <source>
        <dbReference type="ARBA" id="ARBA00022801"/>
    </source>
</evidence>
<dbReference type="SUPFAM" id="SSF50630">
    <property type="entry name" value="Acid proteases"/>
    <property type="match status" value="1"/>
</dbReference>
<evidence type="ECO:0000256" key="7">
    <source>
        <dbReference type="ARBA" id="ARBA00022918"/>
    </source>
</evidence>
<dbReference type="InterPro" id="IPR050951">
    <property type="entry name" value="Retrovirus_Pol_polyprotein"/>
</dbReference>
<feature type="compositionally biased region" description="Pro residues" evidence="8">
    <location>
        <begin position="1051"/>
        <end position="1061"/>
    </location>
</feature>
<evidence type="ECO:0000259" key="9">
    <source>
        <dbReference type="PROSITE" id="PS50878"/>
    </source>
</evidence>
<dbReference type="Gene3D" id="3.10.10.10">
    <property type="entry name" value="HIV Type 1 Reverse Transcriptase, subunit A, domain 1"/>
    <property type="match status" value="1"/>
</dbReference>
<dbReference type="PROSITE" id="PS50878">
    <property type="entry name" value="RT_POL"/>
    <property type="match status" value="1"/>
</dbReference>
<dbReference type="SUPFAM" id="SSF56672">
    <property type="entry name" value="DNA/RNA polymerases"/>
    <property type="match status" value="1"/>
</dbReference>
<keyword evidence="5" id="KW-0255">Endonuclease</keyword>
<dbReference type="InterPro" id="IPR041373">
    <property type="entry name" value="RT_RNaseH"/>
</dbReference>
<dbReference type="EMBL" id="JAVRJZ010000021">
    <property type="protein sequence ID" value="KAK2704313.1"/>
    <property type="molecule type" value="Genomic_DNA"/>
</dbReference>
<dbReference type="Pfam" id="PF00078">
    <property type="entry name" value="RVT_1"/>
    <property type="match status" value="1"/>
</dbReference>
<feature type="compositionally biased region" description="Polar residues" evidence="8">
    <location>
        <begin position="1075"/>
        <end position="1084"/>
    </location>
</feature>
<dbReference type="InterPro" id="IPR043502">
    <property type="entry name" value="DNA/RNA_pol_sf"/>
</dbReference>
<feature type="region of interest" description="Disordered" evidence="8">
    <location>
        <begin position="1004"/>
        <end position="1103"/>
    </location>
</feature>
<gene>
    <name evidence="10" type="ORF">QYM36_016643</name>
</gene>
<accession>A0AA88H8S1</accession>
<dbReference type="AlphaFoldDB" id="A0AA88H8S1"/>
<keyword evidence="11" id="KW-1185">Reference proteome</keyword>
<dbReference type="Gene3D" id="3.30.70.270">
    <property type="match status" value="2"/>
</dbReference>
<dbReference type="GO" id="GO:0003964">
    <property type="term" value="F:RNA-directed DNA polymerase activity"/>
    <property type="evidence" value="ECO:0007669"/>
    <property type="project" value="UniProtKB-KW"/>
</dbReference>
<dbReference type="Pfam" id="PF17917">
    <property type="entry name" value="RT_RNaseH"/>
    <property type="match status" value="1"/>
</dbReference>
<dbReference type="GO" id="GO:0004519">
    <property type="term" value="F:endonuclease activity"/>
    <property type="evidence" value="ECO:0007669"/>
    <property type="project" value="UniProtKB-KW"/>
</dbReference>
<dbReference type="InterPro" id="IPR000477">
    <property type="entry name" value="RT_dom"/>
</dbReference>
<evidence type="ECO:0000256" key="2">
    <source>
        <dbReference type="ARBA" id="ARBA00022679"/>
    </source>
</evidence>
<feature type="region of interest" description="Disordered" evidence="8">
    <location>
        <begin position="922"/>
        <end position="951"/>
    </location>
</feature>
<keyword evidence="4" id="KW-0540">Nuclease</keyword>
<feature type="compositionally biased region" description="Basic and acidic residues" evidence="8">
    <location>
        <begin position="928"/>
        <end position="950"/>
    </location>
</feature>
<dbReference type="Proteomes" id="UP001187531">
    <property type="component" value="Unassembled WGS sequence"/>
</dbReference>
<dbReference type="InterPro" id="IPR043128">
    <property type="entry name" value="Rev_trsase/Diguanyl_cyclase"/>
</dbReference>
<evidence type="ECO:0000256" key="5">
    <source>
        <dbReference type="ARBA" id="ARBA00022759"/>
    </source>
</evidence>
<evidence type="ECO:0000256" key="4">
    <source>
        <dbReference type="ARBA" id="ARBA00022722"/>
    </source>
</evidence>
<dbReference type="PANTHER" id="PTHR37984:SF5">
    <property type="entry name" value="PROTEIN NYNRIN-LIKE"/>
    <property type="match status" value="1"/>
</dbReference>
<dbReference type="Gene3D" id="2.40.70.10">
    <property type="entry name" value="Acid Proteases"/>
    <property type="match status" value="1"/>
</dbReference>
<dbReference type="EC" id="2.7.7.49" evidence="1"/>
<reference evidence="10" key="1">
    <citation type="submission" date="2023-07" db="EMBL/GenBank/DDBJ databases">
        <title>Chromosome-level genome assembly of Artemia franciscana.</title>
        <authorList>
            <person name="Jo E."/>
        </authorList>
    </citation>
    <scope>NUCLEOTIDE SEQUENCE</scope>
    <source>
        <tissue evidence="10">Whole body</tissue>
    </source>
</reference>
<evidence type="ECO:0000256" key="1">
    <source>
        <dbReference type="ARBA" id="ARBA00012493"/>
    </source>
</evidence>
<keyword evidence="3" id="KW-0548">Nucleotidyltransferase</keyword>
<dbReference type="CDD" id="cd01647">
    <property type="entry name" value="RT_LTR"/>
    <property type="match status" value="1"/>
</dbReference>
<keyword evidence="2" id="KW-0808">Transferase</keyword>
<organism evidence="10 11">
    <name type="scientific">Artemia franciscana</name>
    <name type="common">Brine shrimp</name>
    <name type="synonym">Artemia sanfranciscana</name>
    <dbReference type="NCBI Taxonomy" id="6661"/>
    <lineage>
        <taxon>Eukaryota</taxon>
        <taxon>Metazoa</taxon>
        <taxon>Ecdysozoa</taxon>
        <taxon>Arthropoda</taxon>
        <taxon>Crustacea</taxon>
        <taxon>Branchiopoda</taxon>
        <taxon>Anostraca</taxon>
        <taxon>Artemiidae</taxon>
        <taxon>Artemia</taxon>
    </lineage>
</organism>
<evidence type="ECO:0000256" key="3">
    <source>
        <dbReference type="ARBA" id="ARBA00022695"/>
    </source>
</evidence>
<feature type="compositionally biased region" description="Polar residues" evidence="8">
    <location>
        <begin position="1008"/>
        <end position="1039"/>
    </location>
</feature>
<keyword evidence="7" id="KW-0695">RNA-directed DNA polymerase</keyword>
<feature type="compositionally biased region" description="Basic residues" evidence="8">
    <location>
        <begin position="1090"/>
        <end position="1103"/>
    </location>
</feature>
<dbReference type="CDD" id="cd05481">
    <property type="entry name" value="retropepsin_like_LTR_1"/>
    <property type="match status" value="1"/>
</dbReference>
<comment type="caution">
    <text evidence="10">The sequence shown here is derived from an EMBL/GenBank/DDBJ whole genome shotgun (WGS) entry which is preliminary data.</text>
</comment>
<dbReference type="InterPro" id="IPR021109">
    <property type="entry name" value="Peptidase_aspartic_dom_sf"/>
</dbReference>
<evidence type="ECO:0000313" key="11">
    <source>
        <dbReference type="Proteomes" id="UP001187531"/>
    </source>
</evidence>
<proteinExistence type="predicted"/>